<gene>
    <name evidence="1" type="ORF">BSZ36_03080</name>
</gene>
<sequence length="255" mass="27558">MPRQLTLVALYGEKRSPAFVELVGTCQRIAAGVLGEAFTPYAMEQVHATIVGLERHAVGAIGNAAFAQLRGRDEPMDIAGFVRHLRASAHLPMRIQLGGFREGELPHLSRGPSPYEGSVAVRGETAVLVGWPVPRQKPARATQEVSGVRPLDSIRREAQRFGILHRYHPTPASTDDDFFFRIGLVASGAPEARMALAERRIRAAMSEQAPVTFSVGLHDLSLVAYTDTTLPPGSTESWPLTDPGLDAAFLAGLYA</sequence>
<dbReference type="InParanoid" id="A0A259TWD1"/>
<dbReference type="RefSeq" id="WP_094545892.1">
    <property type="nucleotide sequence ID" value="NZ_MQWB01000001.1"/>
</dbReference>
<proteinExistence type="predicted"/>
<accession>A0A259TWD1</accession>
<dbReference type="AlphaFoldDB" id="A0A259TWD1"/>
<evidence type="ECO:0000313" key="2">
    <source>
        <dbReference type="Proteomes" id="UP000216446"/>
    </source>
</evidence>
<evidence type="ECO:0000313" key="1">
    <source>
        <dbReference type="EMBL" id="OZC02053.1"/>
    </source>
</evidence>
<dbReference type="Proteomes" id="UP000216446">
    <property type="component" value="Unassembled WGS sequence"/>
</dbReference>
<reference evidence="1 2" key="1">
    <citation type="submission" date="2016-11" db="EMBL/GenBank/DDBJ databases">
        <title>Study of marine rhodopsin-containing bacteria.</title>
        <authorList>
            <person name="Yoshizawa S."/>
            <person name="Kumagai Y."/>
            <person name="Kogure K."/>
        </authorList>
    </citation>
    <scope>NUCLEOTIDE SEQUENCE [LARGE SCALE GENOMIC DNA]</scope>
    <source>
        <strain evidence="1 2">SG-29</strain>
    </source>
</reference>
<keyword evidence="2" id="KW-1185">Reference proteome</keyword>
<protein>
    <submittedName>
        <fullName evidence="1">Uncharacterized protein</fullName>
    </submittedName>
</protein>
<organism evidence="1 2">
    <name type="scientific">Rubricoccus marinus</name>
    <dbReference type="NCBI Taxonomy" id="716817"/>
    <lineage>
        <taxon>Bacteria</taxon>
        <taxon>Pseudomonadati</taxon>
        <taxon>Rhodothermota</taxon>
        <taxon>Rhodothermia</taxon>
        <taxon>Rhodothermales</taxon>
        <taxon>Rubricoccaceae</taxon>
        <taxon>Rubricoccus</taxon>
    </lineage>
</organism>
<comment type="caution">
    <text evidence="1">The sequence shown here is derived from an EMBL/GenBank/DDBJ whole genome shotgun (WGS) entry which is preliminary data.</text>
</comment>
<dbReference type="OrthoDB" id="9429584at2"/>
<name>A0A259TWD1_9BACT</name>
<dbReference type="EMBL" id="MQWB01000001">
    <property type="protein sequence ID" value="OZC02053.1"/>
    <property type="molecule type" value="Genomic_DNA"/>
</dbReference>